<dbReference type="Gene3D" id="2.40.170.20">
    <property type="entry name" value="TonB-dependent receptor, beta-barrel domain"/>
    <property type="match status" value="1"/>
</dbReference>
<evidence type="ECO:0000313" key="18">
    <source>
        <dbReference type="Proteomes" id="UP000325161"/>
    </source>
</evidence>
<evidence type="ECO:0000256" key="14">
    <source>
        <dbReference type="PROSITE-ProRule" id="PRU01360"/>
    </source>
</evidence>
<protein>
    <submittedName>
        <fullName evidence="17">TonB-dependent siderophore receptor</fullName>
    </submittedName>
</protein>
<dbReference type="GO" id="GO:0009279">
    <property type="term" value="C:cell outer membrane"/>
    <property type="evidence" value="ECO:0007669"/>
    <property type="project" value="UniProtKB-SubCell"/>
</dbReference>
<dbReference type="GO" id="GO:0038023">
    <property type="term" value="F:signaling receptor activity"/>
    <property type="evidence" value="ECO:0007669"/>
    <property type="project" value="InterPro"/>
</dbReference>
<evidence type="ECO:0000256" key="2">
    <source>
        <dbReference type="ARBA" id="ARBA00009810"/>
    </source>
</evidence>
<keyword evidence="18" id="KW-1185">Reference proteome</keyword>
<proteinExistence type="inferred from homology"/>
<dbReference type="InterPro" id="IPR000531">
    <property type="entry name" value="Beta-barrel_TonB"/>
</dbReference>
<dbReference type="AlphaFoldDB" id="A0A5C0B338"/>
<evidence type="ECO:0000256" key="12">
    <source>
        <dbReference type="ARBA" id="ARBA00023170"/>
    </source>
</evidence>
<dbReference type="Proteomes" id="UP000325161">
    <property type="component" value="Chromosome"/>
</dbReference>
<keyword evidence="7" id="KW-0732">Signal</keyword>
<dbReference type="FunFam" id="2.170.130.10:FF:000001">
    <property type="entry name" value="Catecholate siderophore TonB-dependent receptor"/>
    <property type="match status" value="1"/>
</dbReference>
<keyword evidence="4 14" id="KW-1134">Transmembrane beta strand</keyword>
<organism evidence="17 18">
    <name type="scientific">Pigmentiphaga aceris</name>
    <dbReference type="NCBI Taxonomy" id="1940612"/>
    <lineage>
        <taxon>Bacteria</taxon>
        <taxon>Pseudomonadati</taxon>
        <taxon>Pseudomonadota</taxon>
        <taxon>Betaproteobacteria</taxon>
        <taxon>Burkholderiales</taxon>
        <taxon>Alcaligenaceae</taxon>
        <taxon>Pigmentiphaga</taxon>
    </lineage>
</organism>
<dbReference type="PANTHER" id="PTHR32552">
    <property type="entry name" value="FERRICHROME IRON RECEPTOR-RELATED"/>
    <property type="match status" value="1"/>
</dbReference>
<keyword evidence="5" id="KW-0410">Iron transport</keyword>
<dbReference type="Pfam" id="PF07660">
    <property type="entry name" value="STN"/>
    <property type="match status" value="1"/>
</dbReference>
<evidence type="ECO:0000256" key="4">
    <source>
        <dbReference type="ARBA" id="ARBA00022452"/>
    </source>
</evidence>
<evidence type="ECO:0000256" key="7">
    <source>
        <dbReference type="ARBA" id="ARBA00022729"/>
    </source>
</evidence>
<evidence type="ECO:0000256" key="15">
    <source>
        <dbReference type="RuleBase" id="RU003357"/>
    </source>
</evidence>
<gene>
    <name evidence="17" type="ORF">FXN63_12830</name>
</gene>
<keyword evidence="9" id="KW-0406">Ion transport</keyword>
<evidence type="ECO:0000256" key="13">
    <source>
        <dbReference type="ARBA" id="ARBA00023237"/>
    </source>
</evidence>
<dbReference type="Gene3D" id="3.55.50.30">
    <property type="match status" value="1"/>
</dbReference>
<dbReference type="Pfam" id="PF07715">
    <property type="entry name" value="Plug"/>
    <property type="match status" value="1"/>
</dbReference>
<keyword evidence="13 14" id="KW-0998">Cell outer membrane</keyword>
<keyword evidence="12 17" id="KW-0675">Receptor</keyword>
<keyword evidence="11 14" id="KW-0472">Membrane</keyword>
<evidence type="ECO:0000256" key="11">
    <source>
        <dbReference type="ARBA" id="ARBA00023136"/>
    </source>
</evidence>
<dbReference type="EMBL" id="CP043046">
    <property type="protein sequence ID" value="QEI09289.1"/>
    <property type="molecule type" value="Genomic_DNA"/>
</dbReference>
<comment type="similarity">
    <text evidence="2 14 15">Belongs to the TonB-dependent receptor family.</text>
</comment>
<keyword evidence="6 14" id="KW-0812">Transmembrane</keyword>
<dbReference type="PANTHER" id="PTHR32552:SF68">
    <property type="entry name" value="FERRICHROME OUTER MEMBRANE TRANSPORTER_PHAGE RECEPTOR"/>
    <property type="match status" value="1"/>
</dbReference>
<dbReference type="GO" id="GO:0015891">
    <property type="term" value="P:siderophore transport"/>
    <property type="evidence" value="ECO:0007669"/>
    <property type="project" value="InterPro"/>
</dbReference>
<evidence type="ECO:0000256" key="6">
    <source>
        <dbReference type="ARBA" id="ARBA00022692"/>
    </source>
</evidence>
<comment type="subcellular location">
    <subcellularLocation>
        <location evidence="1 14">Cell outer membrane</location>
        <topology evidence="1 14">Multi-pass membrane protein</topology>
    </subcellularLocation>
</comment>
<dbReference type="PROSITE" id="PS52016">
    <property type="entry name" value="TONB_DEPENDENT_REC_3"/>
    <property type="match status" value="1"/>
</dbReference>
<sequence length="794" mass="86542">MSGALAGHGANAQTSAQTNANQLAAYDLPAGPLDATLTGIARRAGRIIAVDPSLVRGRNSAPVRGNLSVEQAFAQALTGSGLEIVSSGNGNYSLRAAPPRPEAAAPRNTVLPTVTVTADTEQESPTGPVYGYVARRSATATKTDTPIVETPQSISVVGTEEIEMLKAQGLQDVLGYVAGVARNEAADRTTDQFFLRGFQATSDLGTMYRDGLRYGVTRYDGRQELYGLERVEVLKGASSVLFGAAAPGGIINTVSKRPTAQPLRELNVETGSFQRKQISGDFGGPLDNDGVWSYRLTGLKRDSNSFVDHVPDDRDYLSGALKWQPSAATSLTLLAEYQKDKTVYVYGLPAEGTVLPNINGRIPRNRFVGEPGFDRFETKRVSVGYQFEHAFDAQWKLRNSLRYTRMDNDFPYVEIWGGVSDDQRRTGMRWATLRQDNSSSIVSDTSVEYRVTQGPVKHTVLVGLDYSAPREETERYTLEASALDLFAPIYTGAIGTERIPNTFSYRNKATRLGVYMQDQLKIADKWVVLLGGRYDTVRYDDVGVFGGVRADNERNHAFTGRAGLVYLADNGLAPFASYSESFEPSTGVGRDGNRFEPSKGRQIEAGLRFQPNGTSTMLSAAVYQLERRNVLVSDPQNSDFNIQAGKARSRGLELEARTRIGRNANLIAAYAYTDARTTQASPATPEDNGKRLDSVPYNQLSVWSDYGFGDFGLPGLRIGAGVRYVDSTRGAAHGNSVTVPSFLLVDAMLSYTTGPWKLALNITNLTDKTYVASCTYGCFYGEPRKAIATATYRW</sequence>
<dbReference type="CDD" id="cd01347">
    <property type="entry name" value="ligand_gated_channel"/>
    <property type="match status" value="1"/>
</dbReference>
<keyword evidence="8" id="KW-0408">Iron</keyword>
<evidence type="ECO:0000256" key="9">
    <source>
        <dbReference type="ARBA" id="ARBA00023065"/>
    </source>
</evidence>
<dbReference type="InterPro" id="IPR011662">
    <property type="entry name" value="Secretin/TonB_short_N"/>
</dbReference>
<dbReference type="InterPro" id="IPR039426">
    <property type="entry name" value="TonB-dep_rcpt-like"/>
</dbReference>
<dbReference type="KEGG" id="pacr:FXN63_12830"/>
<dbReference type="SUPFAM" id="SSF56935">
    <property type="entry name" value="Porins"/>
    <property type="match status" value="1"/>
</dbReference>
<feature type="domain" description="Secretin/TonB short N-terminal" evidence="16">
    <location>
        <begin position="46"/>
        <end position="97"/>
    </location>
</feature>
<dbReference type="InterPro" id="IPR037066">
    <property type="entry name" value="Plug_dom_sf"/>
</dbReference>
<keyword evidence="10 15" id="KW-0798">TonB box</keyword>
<evidence type="ECO:0000256" key="10">
    <source>
        <dbReference type="ARBA" id="ARBA00023077"/>
    </source>
</evidence>
<accession>A0A5C0B338</accession>
<dbReference type="GO" id="GO:0015344">
    <property type="term" value="F:siderophore uptake transmembrane transporter activity"/>
    <property type="evidence" value="ECO:0007669"/>
    <property type="project" value="TreeGrafter"/>
</dbReference>
<dbReference type="InterPro" id="IPR036942">
    <property type="entry name" value="Beta-barrel_TonB_sf"/>
</dbReference>
<dbReference type="InterPro" id="IPR012910">
    <property type="entry name" value="Plug_dom"/>
</dbReference>
<dbReference type="Gene3D" id="2.170.130.10">
    <property type="entry name" value="TonB-dependent receptor, plug domain"/>
    <property type="match status" value="1"/>
</dbReference>
<dbReference type="NCBIfam" id="TIGR01783">
    <property type="entry name" value="TonB-siderophor"/>
    <property type="match status" value="1"/>
</dbReference>
<evidence type="ECO:0000256" key="1">
    <source>
        <dbReference type="ARBA" id="ARBA00004571"/>
    </source>
</evidence>
<dbReference type="FunFam" id="2.40.170.20:FF:000005">
    <property type="entry name" value="TonB-dependent siderophore receptor"/>
    <property type="match status" value="1"/>
</dbReference>
<keyword evidence="3 14" id="KW-0813">Transport</keyword>
<dbReference type="Pfam" id="PF00593">
    <property type="entry name" value="TonB_dep_Rec_b-barrel"/>
    <property type="match status" value="1"/>
</dbReference>
<evidence type="ECO:0000256" key="3">
    <source>
        <dbReference type="ARBA" id="ARBA00022448"/>
    </source>
</evidence>
<evidence type="ECO:0000259" key="16">
    <source>
        <dbReference type="SMART" id="SM00965"/>
    </source>
</evidence>
<evidence type="ECO:0000256" key="5">
    <source>
        <dbReference type="ARBA" id="ARBA00022496"/>
    </source>
</evidence>
<name>A0A5C0B338_9BURK</name>
<evidence type="ECO:0000313" key="17">
    <source>
        <dbReference type="EMBL" id="QEI09289.1"/>
    </source>
</evidence>
<evidence type="ECO:0000256" key="8">
    <source>
        <dbReference type="ARBA" id="ARBA00023004"/>
    </source>
</evidence>
<dbReference type="OrthoDB" id="127311at2"/>
<dbReference type="InterPro" id="IPR010105">
    <property type="entry name" value="TonB_sidphr_rcpt"/>
</dbReference>
<dbReference type="SMART" id="SM00965">
    <property type="entry name" value="STN"/>
    <property type="match status" value="1"/>
</dbReference>
<reference evidence="17 18" key="1">
    <citation type="submission" date="2019-08" db="EMBL/GenBank/DDBJ databases">
        <title>Amphibian skin-associated Pigmentiphaga: genome sequence and occurrence across geography and hosts.</title>
        <authorList>
            <person name="Bletz M.C."/>
            <person name="Bunk B."/>
            <person name="Sproeer C."/>
            <person name="Biwer P."/>
            <person name="Reiter S."/>
            <person name="Rabemananjara F.C.E."/>
            <person name="Schulz S."/>
            <person name="Overmann J."/>
            <person name="Vences M."/>
        </authorList>
    </citation>
    <scope>NUCLEOTIDE SEQUENCE [LARGE SCALE GENOMIC DNA]</scope>
    <source>
        <strain evidence="17 18">Mada1488</strain>
    </source>
</reference>